<evidence type="ECO:0000256" key="1">
    <source>
        <dbReference type="ARBA" id="ARBA00004429"/>
    </source>
</evidence>
<dbReference type="FunFam" id="1.20.81.30:FF:000001">
    <property type="entry name" value="Type II secretion system protein F"/>
    <property type="match status" value="2"/>
</dbReference>
<dbReference type="KEGG" id="aiq:Azoinq_04780"/>
<dbReference type="Proteomes" id="UP000683428">
    <property type="component" value="Chromosome"/>
</dbReference>
<dbReference type="PANTHER" id="PTHR30012:SF4">
    <property type="entry name" value="MSHA BIOGENESIS PROTEIN MSHG"/>
    <property type="match status" value="1"/>
</dbReference>
<evidence type="ECO:0000256" key="3">
    <source>
        <dbReference type="ARBA" id="ARBA00022475"/>
    </source>
</evidence>
<keyword evidence="4" id="KW-0997">Cell inner membrane</keyword>
<evidence type="ECO:0000259" key="9">
    <source>
        <dbReference type="Pfam" id="PF00482"/>
    </source>
</evidence>
<comment type="subcellular location">
    <subcellularLocation>
        <location evidence="1">Cell inner membrane</location>
        <topology evidence="1">Multi-pass membrane protein</topology>
    </subcellularLocation>
</comment>
<feature type="transmembrane region" description="Helical" evidence="8">
    <location>
        <begin position="382"/>
        <end position="403"/>
    </location>
</feature>
<evidence type="ECO:0000313" key="10">
    <source>
        <dbReference type="EMBL" id="QWT49922.1"/>
    </source>
</evidence>
<keyword evidence="3" id="KW-1003">Cell membrane</keyword>
<keyword evidence="7 8" id="KW-0472">Membrane</keyword>
<keyword evidence="6 8" id="KW-1133">Transmembrane helix</keyword>
<organism evidence="10 11">
    <name type="scientific">Azospira inquinata</name>
    <dbReference type="NCBI Taxonomy" id="2785627"/>
    <lineage>
        <taxon>Bacteria</taxon>
        <taxon>Pseudomonadati</taxon>
        <taxon>Pseudomonadota</taxon>
        <taxon>Betaproteobacteria</taxon>
        <taxon>Rhodocyclales</taxon>
        <taxon>Rhodocyclaceae</taxon>
        <taxon>Azospira</taxon>
    </lineage>
</organism>
<keyword evidence="5 8" id="KW-0812">Transmembrane</keyword>
<evidence type="ECO:0000313" key="11">
    <source>
        <dbReference type="Proteomes" id="UP000683428"/>
    </source>
</evidence>
<feature type="transmembrane region" description="Helical" evidence="8">
    <location>
        <begin position="225"/>
        <end position="244"/>
    </location>
</feature>
<feature type="transmembrane region" description="Helical" evidence="8">
    <location>
        <begin position="178"/>
        <end position="205"/>
    </location>
</feature>
<dbReference type="EMBL" id="CP064782">
    <property type="protein sequence ID" value="QWT49922.1"/>
    <property type="molecule type" value="Genomic_DNA"/>
</dbReference>
<comment type="similarity">
    <text evidence="2">Belongs to the GSP F family.</text>
</comment>
<evidence type="ECO:0000256" key="4">
    <source>
        <dbReference type="ARBA" id="ARBA00022519"/>
    </source>
</evidence>
<dbReference type="InterPro" id="IPR018076">
    <property type="entry name" value="T2SS_GspF_dom"/>
</dbReference>
<protein>
    <submittedName>
        <fullName evidence="10">Type II secretion system F family protein</fullName>
    </submittedName>
</protein>
<name>A0A975XVJ8_9RHOO</name>
<evidence type="ECO:0000256" key="8">
    <source>
        <dbReference type="SAM" id="Phobius"/>
    </source>
</evidence>
<evidence type="ECO:0000256" key="2">
    <source>
        <dbReference type="ARBA" id="ARBA00005745"/>
    </source>
</evidence>
<evidence type="ECO:0000256" key="5">
    <source>
        <dbReference type="ARBA" id="ARBA00022692"/>
    </source>
</evidence>
<feature type="domain" description="Type II secretion system protein GspF" evidence="9">
    <location>
        <begin position="76"/>
        <end position="199"/>
    </location>
</feature>
<dbReference type="PANTHER" id="PTHR30012">
    <property type="entry name" value="GENERAL SECRETION PATHWAY PROTEIN"/>
    <property type="match status" value="1"/>
</dbReference>
<proteinExistence type="inferred from homology"/>
<feature type="domain" description="Type II secretion system protein GspF" evidence="9">
    <location>
        <begin position="279"/>
        <end position="401"/>
    </location>
</feature>
<keyword evidence="11" id="KW-1185">Reference proteome</keyword>
<evidence type="ECO:0000256" key="7">
    <source>
        <dbReference type="ARBA" id="ARBA00023136"/>
    </source>
</evidence>
<dbReference type="GO" id="GO:0015628">
    <property type="term" value="P:protein secretion by the type II secretion system"/>
    <property type="evidence" value="ECO:0007669"/>
    <property type="project" value="TreeGrafter"/>
</dbReference>
<dbReference type="RefSeq" id="WP_216131705.1">
    <property type="nucleotide sequence ID" value="NZ_CP064782.1"/>
</dbReference>
<dbReference type="AlphaFoldDB" id="A0A975XVJ8"/>
<dbReference type="GO" id="GO:0005886">
    <property type="term" value="C:plasma membrane"/>
    <property type="evidence" value="ECO:0007669"/>
    <property type="project" value="UniProtKB-SubCell"/>
</dbReference>
<gene>
    <name evidence="10" type="ORF">Azoinq_04780</name>
</gene>
<dbReference type="Pfam" id="PF00482">
    <property type="entry name" value="T2SSF"/>
    <property type="match status" value="2"/>
</dbReference>
<dbReference type="InterPro" id="IPR003004">
    <property type="entry name" value="GspF/PilC"/>
</dbReference>
<evidence type="ECO:0000256" key="6">
    <source>
        <dbReference type="ARBA" id="ARBA00022989"/>
    </source>
</evidence>
<reference evidence="10" key="1">
    <citation type="submission" date="2020-11" db="EMBL/GenBank/DDBJ databases">
        <title>Azospira inquinata sp. nov.</title>
        <authorList>
            <person name="Moe W.M."/>
            <person name="Mikes M.C."/>
        </authorList>
    </citation>
    <scope>NUCLEOTIDE SEQUENCE</scope>
    <source>
        <strain evidence="10">Azo-3</strain>
    </source>
</reference>
<sequence length="413" mass="45472">MALFAYRCRNPQGVLVTGMVEATTSAAAADNLFGQGLRPLEIKPAKVGGKSAAGGSVLSGLSFFKEKVRHEDILLFSRQIHALLKAGVPIMRALAGLQESSSSQALRKVLQDVRESLDSGRELAASLARHPEVFAPFYLAMIRVGEMTGRLEEVFLRLFYHLEFEQFMRNQVKSALRYPIFVVTAMIIALAVVNVWVIPAFATVFKGFHAQLPLMTRILIGFSDFVRSNGLLMLAGAVGTAFAFRSWIRTPSGHYGWDKWKLSFPIAGKIILRATLARFARSFALATRSGVPVIQAMSTVAQTVDNVYVADKIEKMREGIERGESVLRTAANAKVFTPVVLQMVAVGEESGALDDMMQEVAEMYQREVEYDLKNLSQQIEPILIVCLGVLVLILALGIFLPIWDLGRVALGKH</sequence>
<accession>A0A975XVJ8</accession>